<gene>
    <name evidence="2 4" type="primary">rutD</name>
    <name evidence="4" type="ORF">BVG79_02012</name>
</gene>
<reference evidence="4 5" key="1">
    <citation type="submission" date="2017-02" db="EMBL/GenBank/DDBJ databases">
        <title>Ketogulonicigenium robustum SPU B003 Genome sequencing and assembly.</title>
        <authorList>
            <person name="Li Y."/>
            <person name="Liu L."/>
            <person name="Wang C."/>
            <person name="Zhang M."/>
            <person name="Zhang T."/>
            <person name="Zhang Y."/>
        </authorList>
    </citation>
    <scope>NUCLEOTIDE SEQUENCE [LARGE SCALE GENOMIC DNA]</scope>
    <source>
        <strain evidence="4 5">SPU_B003</strain>
    </source>
</reference>
<dbReference type="OrthoDB" id="9804723at2"/>
<dbReference type="GO" id="GO:0016811">
    <property type="term" value="F:hydrolase activity, acting on carbon-nitrogen (but not peptide) bonds, in linear amides"/>
    <property type="evidence" value="ECO:0007669"/>
    <property type="project" value="InterPro"/>
</dbReference>
<evidence type="ECO:0000313" key="4">
    <source>
        <dbReference type="EMBL" id="ARO15352.1"/>
    </source>
</evidence>
<dbReference type="Proteomes" id="UP000242447">
    <property type="component" value="Chromosome"/>
</dbReference>
<dbReference type="KEGG" id="kro:BVG79_02012"/>
<evidence type="ECO:0000256" key="1">
    <source>
        <dbReference type="ARBA" id="ARBA00022801"/>
    </source>
</evidence>
<dbReference type="GO" id="GO:0019740">
    <property type="term" value="P:nitrogen utilization"/>
    <property type="evidence" value="ECO:0007669"/>
    <property type="project" value="UniProtKB-UniRule"/>
</dbReference>
<name>A0A1W6P1G7_9RHOB</name>
<dbReference type="Pfam" id="PF00561">
    <property type="entry name" value="Abhydrolase_1"/>
    <property type="match status" value="1"/>
</dbReference>
<dbReference type="SUPFAM" id="SSF53474">
    <property type="entry name" value="alpha/beta-Hydrolases"/>
    <property type="match status" value="1"/>
</dbReference>
<comment type="function">
    <text evidence="2">Involved in pyrimidine catabolism. May facilitate the hydrolysis of carbamate, a reaction that can also occur spontaneously.</text>
</comment>
<comment type="catalytic activity">
    <reaction evidence="2">
        <text>carbamate + 2 H(+) = NH4(+) + CO2</text>
        <dbReference type="Rhea" id="RHEA:15649"/>
        <dbReference type="ChEBI" id="CHEBI:13941"/>
        <dbReference type="ChEBI" id="CHEBI:15378"/>
        <dbReference type="ChEBI" id="CHEBI:16526"/>
        <dbReference type="ChEBI" id="CHEBI:28938"/>
    </reaction>
</comment>
<dbReference type="EC" id="3.5.1.-" evidence="2"/>
<accession>A0A1W6P1G7</accession>
<feature type="domain" description="AB hydrolase-1" evidence="3">
    <location>
        <begin position="15"/>
        <end position="244"/>
    </location>
</feature>
<dbReference type="NCBIfam" id="TIGR03611">
    <property type="entry name" value="RutD"/>
    <property type="match status" value="1"/>
</dbReference>
<evidence type="ECO:0000256" key="2">
    <source>
        <dbReference type="HAMAP-Rule" id="MF_00832"/>
    </source>
</evidence>
<evidence type="ECO:0000259" key="3">
    <source>
        <dbReference type="Pfam" id="PF00561"/>
    </source>
</evidence>
<keyword evidence="5" id="KW-1185">Reference proteome</keyword>
<proteinExistence type="inferred from homology"/>
<dbReference type="InterPro" id="IPR000073">
    <property type="entry name" value="AB_hydrolase_1"/>
</dbReference>
<dbReference type="HAMAP" id="MF_00832">
    <property type="entry name" value="RutD"/>
    <property type="match status" value="1"/>
</dbReference>
<dbReference type="PANTHER" id="PTHR43433:SF5">
    <property type="entry name" value="AB HYDROLASE-1 DOMAIN-CONTAINING PROTEIN"/>
    <property type="match status" value="1"/>
</dbReference>
<dbReference type="AlphaFoldDB" id="A0A1W6P1G7"/>
<dbReference type="GO" id="GO:0006212">
    <property type="term" value="P:uracil catabolic process"/>
    <property type="evidence" value="ECO:0007669"/>
    <property type="project" value="UniProtKB-UniRule"/>
</dbReference>
<dbReference type="Gene3D" id="3.40.50.1820">
    <property type="entry name" value="alpha/beta hydrolase"/>
    <property type="match status" value="1"/>
</dbReference>
<dbReference type="PANTHER" id="PTHR43433">
    <property type="entry name" value="HYDROLASE, ALPHA/BETA FOLD FAMILY PROTEIN"/>
    <property type="match status" value="1"/>
</dbReference>
<sequence length="256" mass="27298">MNFDIHAGPSPDAATVILSSGLGGVAGYWAPQMAALRSRFRVITYDQRGCGRTGGTVPEGVTIADMADDLAEVMDKSDTTRAHIIGHALGGLIGLDLALRAPARVASLTLINAWSRADPHSGRCFDARLALLANTGVEAFLKAQPLFLYPAAWMAQNAPRLAEEEAHGLAHFQGADNIRRRIAALRAFDVDARLAEIAVPVLAVATRDDLLVPWMRSARLAEGIPGAAFVLEPEGGHAMNVTNPARFNQIMMGFLP</sequence>
<dbReference type="PRINTS" id="PR00111">
    <property type="entry name" value="ABHYDROLASE"/>
</dbReference>
<keyword evidence="1 2" id="KW-0378">Hydrolase</keyword>
<dbReference type="EMBL" id="CP019937">
    <property type="protein sequence ID" value="ARO15352.1"/>
    <property type="molecule type" value="Genomic_DNA"/>
</dbReference>
<protein>
    <recommendedName>
        <fullName evidence="2">Putative carbamate hydrolase RutD</fullName>
        <ecNumber evidence="2">3.5.1.-</ecNumber>
    </recommendedName>
    <alternativeName>
        <fullName evidence="2">Aminohydrolase</fullName>
    </alternativeName>
</protein>
<dbReference type="InterPro" id="IPR019913">
    <property type="entry name" value="Pyrimidine_utilisation_RutD"/>
</dbReference>
<organism evidence="4 5">
    <name type="scientific">Ketogulonicigenium robustum</name>
    <dbReference type="NCBI Taxonomy" id="92947"/>
    <lineage>
        <taxon>Bacteria</taxon>
        <taxon>Pseudomonadati</taxon>
        <taxon>Pseudomonadota</taxon>
        <taxon>Alphaproteobacteria</taxon>
        <taxon>Rhodobacterales</taxon>
        <taxon>Roseobacteraceae</taxon>
        <taxon>Ketogulonicigenium</taxon>
    </lineage>
</organism>
<evidence type="ECO:0000313" key="5">
    <source>
        <dbReference type="Proteomes" id="UP000242447"/>
    </source>
</evidence>
<dbReference type="RefSeq" id="WP_085786764.1">
    <property type="nucleotide sequence ID" value="NZ_CP019937.1"/>
</dbReference>
<comment type="similarity">
    <text evidence="2">Belongs to the AB hydrolase superfamily. Hydrolase RutD family.</text>
</comment>
<dbReference type="STRING" id="92947.BVG79_02012"/>
<dbReference type="InterPro" id="IPR050471">
    <property type="entry name" value="AB_hydrolase"/>
</dbReference>
<dbReference type="InterPro" id="IPR029058">
    <property type="entry name" value="AB_hydrolase_fold"/>
</dbReference>